<feature type="chain" id="PRO_5026129419" evidence="1">
    <location>
        <begin position="28"/>
        <end position="258"/>
    </location>
</feature>
<proteinExistence type="predicted"/>
<protein>
    <submittedName>
        <fullName evidence="2">Uncharacterized protein</fullName>
    </submittedName>
</protein>
<dbReference type="Proteomes" id="UP000502502">
    <property type="component" value="Chromosome"/>
</dbReference>
<dbReference type="EMBL" id="CP049871">
    <property type="protein sequence ID" value="QIL02436.1"/>
    <property type="molecule type" value="Genomic_DNA"/>
</dbReference>
<feature type="signal peptide" evidence="1">
    <location>
        <begin position="1"/>
        <end position="27"/>
    </location>
</feature>
<sequence>MRPKADRTLSALIALVLAGAAAPTAGAQSKANPWEKHETAALAEGRGCYASNDVSACKRMLAAYALALKSPGLGEQARERFVAAMLDVYASAAKTSRKKGDANGALMLLGDGQKLMVDHYAGGSHWHILFDTSDLLVEKVATLWELGHGKEMAAALDDVRGAQDTIFKGITDQPCSEDQQNARMYMVQQAANFEWRLGRFANDASSEAGENVSTEAIDLLVQLGTDAQERMTRWNVAAPSRVAPVVPDICKYLGVAKK</sequence>
<name>A0A6G7ZNF6_9SPHN</name>
<dbReference type="AlphaFoldDB" id="A0A6G7ZNF6"/>
<dbReference type="KEGG" id="ssin:G7078_06285"/>
<accession>A0A6G7ZNF6</accession>
<evidence type="ECO:0000256" key="1">
    <source>
        <dbReference type="SAM" id="SignalP"/>
    </source>
</evidence>
<keyword evidence="1" id="KW-0732">Signal</keyword>
<dbReference type="RefSeq" id="WP_166094134.1">
    <property type="nucleotide sequence ID" value="NZ_CP049871.1"/>
</dbReference>
<reference evidence="2 3" key="1">
    <citation type="submission" date="2020-03" db="EMBL/GenBank/DDBJ databases">
        <title>Sphingomonas sp. nov., isolated from fish.</title>
        <authorList>
            <person name="Hyun D.-W."/>
            <person name="Bae J.-W."/>
        </authorList>
    </citation>
    <scope>NUCLEOTIDE SEQUENCE [LARGE SCALE GENOMIC DNA]</scope>
    <source>
        <strain evidence="2 3">HDW15C</strain>
    </source>
</reference>
<gene>
    <name evidence="2" type="ORF">G7078_06285</name>
</gene>
<evidence type="ECO:0000313" key="2">
    <source>
        <dbReference type="EMBL" id="QIL02436.1"/>
    </source>
</evidence>
<organism evidence="2 3">
    <name type="scientific">Sphingomonas sinipercae</name>
    <dbReference type="NCBI Taxonomy" id="2714944"/>
    <lineage>
        <taxon>Bacteria</taxon>
        <taxon>Pseudomonadati</taxon>
        <taxon>Pseudomonadota</taxon>
        <taxon>Alphaproteobacteria</taxon>
        <taxon>Sphingomonadales</taxon>
        <taxon>Sphingomonadaceae</taxon>
        <taxon>Sphingomonas</taxon>
    </lineage>
</organism>
<keyword evidence="3" id="KW-1185">Reference proteome</keyword>
<evidence type="ECO:0000313" key="3">
    <source>
        <dbReference type="Proteomes" id="UP000502502"/>
    </source>
</evidence>